<dbReference type="PANTHER" id="PTHR23282:SF101">
    <property type="entry name" value="MAM DOMAIN-CONTAINING PROTEIN"/>
    <property type="match status" value="1"/>
</dbReference>
<dbReference type="SUPFAM" id="SSF49899">
    <property type="entry name" value="Concanavalin A-like lectins/glucanases"/>
    <property type="match status" value="2"/>
</dbReference>
<protein>
    <submittedName>
        <fullName evidence="2">Apical endosomal glycoprotein-like protein</fullName>
    </submittedName>
</protein>
<organism evidence="2 3">
    <name type="scientific">Leptotrombidium deliense</name>
    <dbReference type="NCBI Taxonomy" id="299467"/>
    <lineage>
        <taxon>Eukaryota</taxon>
        <taxon>Metazoa</taxon>
        <taxon>Ecdysozoa</taxon>
        <taxon>Arthropoda</taxon>
        <taxon>Chelicerata</taxon>
        <taxon>Arachnida</taxon>
        <taxon>Acari</taxon>
        <taxon>Acariformes</taxon>
        <taxon>Trombidiformes</taxon>
        <taxon>Prostigmata</taxon>
        <taxon>Anystina</taxon>
        <taxon>Parasitengona</taxon>
        <taxon>Trombiculoidea</taxon>
        <taxon>Trombiculidae</taxon>
        <taxon>Leptotrombidium</taxon>
    </lineage>
</organism>
<dbReference type="Gene3D" id="2.60.120.200">
    <property type="match status" value="2"/>
</dbReference>
<evidence type="ECO:0000259" key="1">
    <source>
        <dbReference type="PROSITE" id="PS50060"/>
    </source>
</evidence>
<dbReference type="InterPro" id="IPR013320">
    <property type="entry name" value="ConA-like_dom_sf"/>
</dbReference>
<dbReference type="InterPro" id="IPR000998">
    <property type="entry name" value="MAM_dom"/>
</dbReference>
<dbReference type="PANTHER" id="PTHR23282">
    <property type="entry name" value="APICAL ENDOSOMAL GLYCOPROTEIN PRECURSOR"/>
    <property type="match status" value="1"/>
</dbReference>
<name>A0A443RZA1_9ACAR</name>
<dbReference type="Proteomes" id="UP000288716">
    <property type="component" value="Unassembled WGS sequence"/>
</dbReference>
<feature type="non-terminal residue" evidence="2">
    <location>
        <position position="407"/>
    </location>
</feature>
<dbReference type="CDD" id="cd06263">
    <property type="entry name" value="MAM"/>
    <property type="match status" value="1"/>
</dbReference>
<comment type="caution">
    <text evidence="2">The sequence shown here is derived from an EMBL/GenBank/DDBJ whole genome shotgun (WGS) entry which is preliminary data.</text>
</comment>
<accession>A0A443RZA1</accession>
<dbReference type="PROSITE" id="PS50060">
    <property type="entry name" value="MAM_2"/>
    <property type="match status" value="2"/>
</dbReference>
<dbReference type="Pfam" id="PF00629">
    <property type="entry name" value="MAM"/>
    <property type="match status" value="2"/>
</dbReference>
<sequence>MSDKWQKVRLAVQANNKTTQLKFNFYSANIAFGNFIATDGSCEYDGLCDFESDTCTWTVENEAPAFSWKRGSNKNNDYLPKYDHTTQTENGNFIYTLSDDSQTFGSSVLKSIVHEESFGIHCLQFWYFKPDNTRDSINVWLNNAKNSSDRKHIWSSSMQEIDTLREWQHAQVSIGATKSYQITIQALRNKNGNESSSTAIDDIALKSGECYSMASCDFNDDLCGYSIHPGSMTLFHGTGRVNNITQMPENYTHPKDTLQKNGFYIYSDFSNITDTTPNIMSSEMLLSANQACLKFDYLIISKTNETENNPELRIVIKTNLIDSQPIPIFIRKQSTLKWKQEVLDIAGQENPFQIYFIMLGFKAGSIIAVDNIYYSSNKCTNESISNPTLIKNVSCNFEEDFCGYSDN</sequence>
<dbReference type="SMART" id="SM00137">
    <property type="entry name" value="MAM"/>
    <property type="match status" value="2"/>
</dbReference>
<evidence type="ECO:0000313" key="3">
    <source>
        <dbReference type="Proteomes" id="UP000288716"/>
    </source>
</evidence>
<gene>
    <name evidence="2" type="ORF">B4U80_14253</name>
</gene>
<dbReference type="InterPro" id="IPR051560">
    <property type="entry name" value="MAM_domain-containing"/>
</dbReference>
<reference evidence="2 3" key="1">
    <citation type="journal article" date="2018" name="Gigascience">
        <title>Genomes of trombidid mites reveal novel predicted allergens and laterally-transferred genes associated with secondary metabolism.</title>
        <authorList>
            <person name="Dong X."/>
            <person name="Chaisiri K."/>
            <person name="Xia D."/>
            <person name="Armstrong S.D."/>
            <person name="Fang Y."/>
            <person name="Donnelly M.J."/>
            <person name="Kadowaki T."/>
            <person name="McGarry J.W."/>
            <person name="Darby A.C."/>
            <person name="Makepeace B.L."/>
        </authorList>
    </citation>
    <scope>NUCLEOTIDE SEQUENCE [LARGE SCALE GENOMIC DNA]</scope>
    <source>
        <strain evidence="2">UoL-UT</strain>
    </source>
</reference>
<feature type="domain" description="MAM" evidence="1">
    <location>
        <begin position="46"/>
        <end position="212"/>
    </location>
</feature>
<evidence type="ECO:0000313" key="2">
    <source>
        <dbReference type="EMBL" id="RWS20583.1"/>
    </source>
</evidence>
<dbReference type="EMBL" id="NCKV01016678">
    <property type="protein sequence ID" value="RWS20583.1"/>
    <property type="molecule type" value="Genomic_DNA"/>
</dbReference>
<dbReference type="VEuPathDB" id="VectorBase:LDEU011457"/>
<dbReference type="STRING" id="299467.A0A443RZA1"/>
<dbReference type="AlphaFoldDB" id="A0A443RZA1"/>
<proteinExistence type="predicted"/>
<keyword evidence="3" id="KW-1185">Reference proteome</keyword>
<feature type="domain" description="MAM" evidence="1">
    <location>
        <begin position="214"/>
        <end position="381"/>
    </location>
</feature>
<dbReference type="GO" id="GO:0016020">
    <property type="term" value="C:membrane"/>
    <property type="evidence" value="ECO:0007669"/>
    <property type="project" value="InterPro"/>
</dbReference>
<dbReference type="OrthoDB" id="6516200at2759"/>